<sequence length="95" mass="10392">MKSIRHAATMLLAFVMLWTSFGWSGFSAPKVQAASDTSVLFEDDFEDGNYNGWTPLSGSSWTVNSGHLIFTDTGTEAIISAGDAAWSDYSKQRFV</sequence>
<evidence type="ECO:0000313" key="1">
    <source>
        <dbReference type="EMBL" id="MFC5987237.1"/>
    </source>
</evidence>
<reference evidence="2" key="1">
    <citation type="journal article" date="2019" name="Int. J. Syst. Evol. Microbiol.">
        <title>The Global Catalogue of Microorganisms (GCM) 10K type strain sequencing project: providing services to taxonomists for standard genome sequencing and annotation.</title>
        <authorList>
            <consortium name="The Broad Institute Genomics Platform"/>
            <consortium name="The Broad Institute Genome Sequencing Center for Infectious Disease"/>
            <person name="Wu L."/>
            <person name="Ma J."/>
        </authorList>
    </citation>
    <scope>NUCLEOTIDE SEQUENCE [LARGE SCALE GENOMIC DNA]</scope>
    <source>
        <strain evidence="2">CCM 8749</strain>
    </source>
</reference>
<name>A0ABW1IQ94_9BACL</name>
<keyword evidence="2" id="KW-1185">Reference proteome</keyword>
<protein>
    <submittedName>
        <fullName evidence="1">Uncharacterized protein</fullName>
    </submittedName>
</protein>
<organism evidence="1 2">
    <name type="scientific">Marinicrinis lubricantis</name>
    <dbReference type="NCBI Taxonomy" id="2086470"/>
    <lineage>
        <taxon>Bacteria</taxon>
        <taxon>Bacillati</taxon>
        <taxon>Bacillota</taxon>
        <taxon>Bacilli</taxon>
        <taxon>Bacillales</taxon>
        <taxon>Paenibacillaceae</taxon>
    </lineage>
</organism>
<comment type="caution">
    <text evidence="1">The sequence shown here is derived from an EMBL/GenBank/DDBJ whole genome shotgun (WGS) entry which is preliminary data.</text>
</comment>
<accession>A0ABW1IQ94</accession>
<evidence type="ECO:0000313" key="2">
    <source>
        <dbReference type="Proteomes" id="UP001596250"/>
    </source>
</evidence>
<proteinExistence type="predicted"/>
<gene>
    <name evidence="1" type="ORF">ACFPXP_12560</name>
</gene>
<dbReference type="RefSeq" id="WP_379894580.1">
    <property type="nucleotide sequence ID" value="NZ_CBCSCT010000048.1"/>
</dbReference>
<dbReference type="Proteomes" id="UP001596250">
    <property type="component" value="Unassembled WGS sequence"/>
</dbReference>
<dbReference type="EMBL" id="JBHSQV010000156">
    <property type="protein sequence ID" value="MFC5987237.1"/>
    <property type="molecule type" value="Genomic_DNA"/>
</dbReference>